<protein>
    <submittedName>
        <fullName evidence="2">Uncharacterized protein</fullName>
    </submittedName>
</protein>
<proteinExistence type="predicted"/>
<dbReference type="EMBL" id="CP003696">
    <property type="protein sequence ID" value="AGP30905.1"/>
    <property type="molecule type" value="Genomic_DNA"/>
</dbReference>
<sequence>MSAQRQKRPVTTPTAPVPQRQSRLGLAALLLGVMALPAALMPVLGIIIAVIVLVVGLVALVRAVRSPEISWTYPGIAVVIAVVALAVASLVTSAADDRIRDCGATTVDEANDCLRTN</sequence>
<reference evidence="2 3" key="1">
    <citation type="submission" date="2012-06" db="EMBL/GenBank/DDBJ databases">
        <title>Complete genome sequence of Corynebacterium terpenotabidum Y-11 (=DSM 44721).</title>
        <authorList>
            <person name="Ruckert C."/>
            <person name="Albersmeier A."/>
            <person name="Al-Dilaimi A."/>
            <person name="Szczepanowski R."/>
            <person name="Kalinowski J."/>
        </authorList>
    </citation>
    <scope>NUCLEOTIDE SEQUENCE [LARGE SCALE GENOMIC DNA]</scope>
    <source>
        <strain evidence="2 3">Y-11</strain>
    </source>
</reference>
<organism evidence="2 3">
    <name type="scientific">Corynebacterium terpenotabidum Y-11</name>
    <dbReference type="NCBI Taxonomy" id="1200352"/>
    <lineage>
        <taxon>Bacteria</taxon>
        <taxon>Bacillati</taxon>
        <taxon>Actinomycetota</taxon>
        <taxon>Actinomycetes</taxon>
        <taxon>Mycobacteriales</taxon>
        <taxon>Corynebacteriaceae</taxon>
        <taxon>Corynebacterium</taxon>
    </lineage>
</organism>
<gene>
    <name evidence="2" type="ORF">A606_06290</name>
</gene>
<feature type="transmembrane region" description="Helical" evidence="1">
    <location>
        <begin position="26"/>
        <end position="59"/>
    </location>
</feature>
<keyword evidence="3" id="KW-1185">Reference proteome</keyword>
<evidence type="ECO:0000313" key="3">
    <source>
        <dbReference type="Proteomes" id="UP000014809"/>
    </source>
</evidence>
<dbReference type="KEGG" id="cter:A606_06290"/>
<dbReference type="Proteomes" id="UP000014809">
    <property type="component" value="Chromosome"/>
</dbReference>
<keyword evidence="1" id="KW-0812">Transmembrane</keyword>
<evidence type="ECO:0000256" key="1">
    <source>
        <dbReference type="SAM" id="Phobius"/>
    </source>
</evidence>
<name>S4XGX0_9CORY</name>
<keyword evidence="1" id="KW-0472">Membrane</keyword>
<evidence type="ECO:0000313" key="2">
    <source>
        <dbReference type="EMBL" id="AGP30905.1"/>
    </source>
</evidence>
<dbReference type="STRING" id="1200352.A606_06290"/>
<dbReference type="RefSeq" id="WP_020441266.1">
    <property type="nucleotide sequence ID" value="NC_021663.1"/>
</dbReference>
<dbReference type="AlphaFoldDB" id="S4XGX0"/>
<dbReference type="HOGENOM" id="CLU_163213_1_0_11"/>
<keyword evidence="1" id="KW-1133">Transmembrane helix</keyword>
<dbReference type="PATRIC" id="fig|1200352.3.peg.1278"/>
<feature type="transmembrane region" description="Helical" evidence="1">
    <location>
        <begin position="71"/>
        <end position="91"/>
    </location>
</feature>
<accession>S4XGX0</accession>